<dbReference type="Proteomes" id="UP001163550">
    <property type="component" value="Chromosome"/>
</dbReference>
<feature type="transmembrane region" description="Helical" evidence="1">
    <location>
        <begin position="32"/>
        <end position="63"/>
    </location>
</feature>
<keyword evidence="3" id="KW-0378">Hydrolase</keyword>
<reference evidence="3" key="1">
    <citation type="submission" date="2021-11" db="EMBL/GenBank/DDBJ databases">
        <title>Isoprene-degrading acetogen.</title>
        <authorList>
            <person name="Yang Y."/>
            <person name="Jin H."/>
            <person name="Yan J."/>
        </authorList>
    </citation>
    <scope>NUCLEOTIDE SEQUENCE</scope>
    <source>
        <strain evidence="3">Berkeley</strain>
    </source>
</reference>
<evidence type="ECO:0000313" key="3">
    <source>
        <dbReference type="EMBL" id="UYO64412.1"/>
    </source>
</evidence>
<feature type="transmembrane region" description="Helical" evidence="1">
    <location>
        <begin position="98"/>
        <end position="115"/>
    </location>
</feature>
<dbReference type="GO" id="GO:0004190">
    <property type="term" value="F:aspartic-type endopeptidase activity"/>
    <property type="evidence" value="ECO:0007669"/>
    <property type="project" value="UniProtKB-EC"/>
</dbReference>
<keyword evidence="1" id="KW-1133">Transmembrane helix</keyword>
<evidence type="ECO:0000256" key="1">
    <source>
        <dbReference type="SAM" id="Phobius"/>
    </source>
</evidence>
<evidence type="ECO:0000313" key="4">
    <source>
        <dbReference type="Proteomes" id="UP001163550"/>
    </source>
</evidence>
<keyword evidence="1" id="KW-0472">Membrane</keyword>
<dbReference type="InterPro" id="IPR000045">
    <property type="entry name" value="Prepilin_IV_endopep_pep"/>
</dbReference>
<evidence type="ECO:0000259" key="2">
    <source>
        <dbReference type="Pfam" id="PF01478"/>
    </source>
</evidence>
<keyword evidence="1" id="KW-0812">Transmembrane</keyword>
<proteinExistence type="predicted"/>
<dbReference type="RefSeq" id="WP_263993122.1">
    <property type="nucleotide sequence ID" value="NZ_CP087994.1"/>
</dbReference>
<feature type="transmembrane region" description="Helical" evidence="1">
    <location>
        <begin position="159"/>
        <end position="176"/>
    </location>
</feature>
<dbReference type="EMBL" id="CP087994">
    <property type="protein sequence ID" value="UYO64412.1"/>
    <property type="molecule type" value="Genomic_DNA"/>
</dbReference>
<name>A0ABY6HJ49_9FIRM</name>
<feature type="transmembrane region" description="Helical" evidence="1">
    <location>
        <begin position="75"/>
        <end position="92"/>
    </location>
</feature>
<dbReference type="Gene3D" id="1.20.120.1220">
    <property type="match status" value="1"/>
</dbReference>
<protein>
    <submittedName>
        <fullName evidence="3">Prepilin peptidase</fullName>
        <ecNumber evidence="3">3.4.23.43</ecNumber>
    </submittedName>
</protein>
<organism evidence="3 4">
    <name type="scientific">Acetobacterium wieringae</name>
    <dbReference type="NCBI Taxonomy" id="52694"/>
    <lineage>
        <taxon>Bacteria</taxon>
        <taxon>Bacillati</taxon>
        <taxon>Bacillota</taxon>
        <taxon>Clostridia</taxon>
        <taxon>Eubacteriales</taxon>
        <taxon>Eubacteriaceae</taxon>
        <taxon>Acetobacterium</taxon>
    </lineage>
</organism>
<feature type="transmembrane region" description="Helical" evidence="1">
    <location>
        <begin position="127"/>
        <end position="153"/>
    </location>
</feature>
<feature type="domain" description="Prepilin type IV endopeptidase peptidase" evidence="2">
    <location>
        <begin position="53"/>
        <end position="153"/>
    </location>
</feature>
<sequence length="177" mass="20158">MIIGVITVTFFWTTFSELLKEELQFALKNTYLIIGCFIFLSYLYGAAFALRVCLFLTIMLYILVYDTITKTIPSFTHWIIVGIGLIDLNQAWLFGQALPGLIIPAVPIFIFNNLLKNKIGLGDIKLMASCGFVVGMFAGYFAILLACFMALLLNRKEKNHFSFAFAPYLCMFYLLFY</sequence>
<keyword evidence="4" id="KW-1185">Reference proteome</keyword>
<dbReference type="Pfam" id="PF01478">
    <property type="entry name" value="Peptidase_A24"/>
    <property type="match status" value="1"/>
</dbReference>
<accession>A0ABY6HJ49</accession>
<gene>
    <name evidence="3" type="ORF">LNN31_08315</name>
</gene>
<dbReference type="EC" id="3.4.23.43" evidence="3"/>